<dbReference type="InterPro" id="IPR011162">
    <property type="entry name" value="MHC_I/II-like_Ag-recog"/>
</dbReference>
<dbReference type="Gene3D" id="3.10.320.10">
    <property type="entry name" value="Class II Histocompatibility Antigen, M Beta Chain, Chain B, domain 1"/>
    <property type="match status" value="1"/>
</dbReference>
<organism evidence="3 4">
    <name type="scientific">Chlorocebus sabaeus</name>
    <name type="common">Green monkey</name>
    <name type="synonym">Simia sabaea</name>
    <dbReference type="NCBI Taxonomy" id="60711"/>
    <lineage>
        <taxon>Eukaryota</taxon>
        <taxon>Metazoa</taxon>
        <taxon>Chordata</taxon>
        <taxon>Craniata</taxon>
        <taxon>Vertebrata</taxon>
        <taxon>Euteleostomi</taxon>
        <taxon>Mammalia</taxon>
        <taxon>Eutheria</taxon>
        <taxon>Euarchontoglires</taxon>
        <taxon>Primates</taxon>
        <taxon>Haplorrhini</taxon>
        <taxon>Catarrhini</taxon>
        <taxon>Cercopithecidae</taxon>
        <taxon>Cercopithecinae</taxon>
        <taxon>Chlorocebus</taxon>
    </lineage>
</organism>
<evidence type="ECO:0000313" key="3">
    <source>
        <dbReference type="Ensembl" id="ENSCSAP00000005628.1"/>
    </source>
</evidence>
<reference evidence="3" key="3">
    <citation type="submission" date="2025-09" db="UniProtKB">
        <authorList>
            <consortium name="Ensembl"/>
        </authorList>
    </citation>
    <scope>IDENTIFICATION</scope>
</reference>
<dbReference type="GO" id="GO:0006955">
    <property type="term" value="P:immune response"/>
    <property type="evidence" value="ECO:0007669"/>
    <property type="project" value="InterPro"/>
</dbReference>
<dbReference type="Bgee" id="ENSCSAG00000009375">
    <property type="expression patterns" value="Expressed in Ammon's horn and 4 other cell types or tissues"/>
</dbReference>
<dbReference type="SUPFAM" id="SSF54452">
    <property type="entry name" value="MHC antigen-recognition domain"/>
    <property type="match status" value="1"/>
</dbReference>
<keyword evidence="2" id="KW-0325">Glycoprotein</keyword>
<name>A0A0D9RAI9_CHLSB</name>
<dbReference type="eggNOG" id="ENOG502TFJW">
    <property type="taxonomic scope" value="Eukaryota"/>
</dbReference>
<dbReference type="EMBL" id="AC241606">
    <property type="status" value="NOT_ANNOTATED_CDS"/>
    <property type="molecule type" value="Genomic_DNA"/>
</dbReference>
<dbReference type="Proteomes" id="UP000029965">
    <property type="component" value="Chromosome 17"/>
</dbReference>
<keyword evidence="1" id="KW-0732">Signal</keyword>
<proteinExistence type="predicted"/>
<reference evidence="3" key="2">
    <citation type="submission" date="2025-08" db="UniProtKB">
        <authorList>
            <consortium name="Ensembl"/>
        </authorList>
    </citation>
    <scope>IDENTIFICATION</scope>
</reference>
<evidence type="ECO:0000313" key="4">
    <source>
        <dbReference type="Proteomes" id="UP000029965"/>
    </source>
</evidence>
<dbReference type="InterPro" id="IPR014745">
    <property type="entry name" value="MHC_II_a/b_N"/>
</dbReference>
<dbReference type="Ensembl" id="ENSCSAT00000007449.1">
    <property type="protein sequence ID" value="ENSCSAP00000005628.1"/>
    <property type="gene ID" value="ENSCSAG00000009375.1"/>
</dbReference>
<reference evidence="3 4" key="1">
    <citation type="submission" date="2014-03" db="EMBL/GenBank/DDBJ databases">
        <authorList>
            <person name="Warren W."/>
            <person name="Wilson R.K."/>
        </authorList>
    </citation>
    <scope>NUCLEOTIDE SEQUENCE</scope>
</reference>
<dbReference type="GO" id="GO:0042613">
    <property type="term" value="C:MHC class II protein complex"/>
    <property type="evidence" value="ECO:0007669"/>
    <property type="project" value="InterPro"/>
</dbReference>
<keyword evidence="4" id="KW-1185">Reference proteome</keyword>
<evidence type="ECO:0000256" key="1">
    <source>
        <dbReference type="ARBA" id="ARBA00022729"/>
    </source>
</evidence>
<accession>A0A0D9RAI9</accession>
<dbReference type="GO" id="GO:0019882">
    <property type="term" value="P:antigen processing and presentation"/>
    <property type="evidence" value="ECO:0007669"/>
    <property type="project" value="InterPro"/>
</dbReference>
<evidence type="ECO:0000256" key="2">
    <source>
        <dbReference type="ARBA" id="ARBA00023180"/>
    </source>
</evidence>
<protein>
    <submittedName>
        <fullName evidence="3">Uncharacterized protein</fullName>
    </submittedName>
</protein>
<dbReference type="AlphaFoldDB" id="A0A0D9RAI9"/>
<sequence length="85" mass="9726">MGRSGCGLCTLIHTRRSMRASTATWESSGRWRSWSRGESRNGISQKNLLGYLWGLLDTYCRHNYEVFESFSMQRRGHSGLQPTAP</sequence>